<accession>A0A2H8TI44</accession>
<evidence type="ECO:0000313" key="4">
    <source>
        <dbReference type="EMBL" id="MBW13691.1"/>
    </source>
</evidence>
<organism evidence="4">
    <name type="scientific">Melanaphis sacchari</name>
    <dbReference type="NCBI Taxonomy" id="742174"/>
    <lineage>
        <taxon>Eukaryota</taxon>
        <taxon>Metazoa</taxon>
        <taxon>Ecdysozoa</taxon>
        <taxon>Arthropoda</taxon>
        <taxon>Hexapoda</taxon>
        <taxon>Insecta</taxon>
        <taxon>Pterygota</taxon>
        <taxon>Neoptera</taxon>
        <taxon>Paraneoptera</taxon>
        <taxon>Hemiptera</taxon>
        <taxon>Sternorrhyncha</taxon>
        <taxon>Aphidomorpha</taxon>
        <taxon>Aphidoidea</taxon>
        <taxon>Aphididae</taxon>
        <taxon>Aphidini</taxon>
        <taxon>Melanaphis</taxon>
    </lineage>
</organism>
<dbReference type="AlphaFoldDB" id="A0A2H8TI44"/>
<feature type="compositionally biased region" description="Basic residues" evidence="1">
    <location>
        <begin position="99"/>
        <end position="108"/>
    </location>
</feature>
<feature type="region of interest" description="Disordered" evidence="1">
    <location>
        <begin position="556"/>
        <end position="592"/>
    </location>
</feature>
<keyword evidence="2" id="KW-0732">Signal</keyword>
<feature type="compositionally biased region" description="Polar residues" evidence="1">
    <location>
        <begin position="581"/>
        <end position="592"/>
    </location>
</feature>
<sequence length="592" mass="67132">MVKPIYCNVLLLVSCLVYEAHGNNPRVRYIKTPSRFISDNNDPYDSSSLSTAAADVAVEDTESLESAAKLPASHSLRKSLSSNASSGYDGNRGLGSNNKSRRGVHYKRKPYDMVSNNQNSEQMQNNMNSGFSNDKSLSDLDNTNYQTEMTLDDSNIKKRNNDMTFESLNKRPLSGLNNRNKKNENTSENKNIRERQNSIISDSTQTKMNLLDRIKENLRQNPLFPKLNEDDSQRINYGNEKSSVTNMMNFNKNLFNDRGVLGQNINLSFRKCCINGNCRVLKDGEKCGVEDLFTNMKDTQQLKNPMFVTMGNGDNGFQDMMSNLKPFKVNSFNKFGDSFDEGSNIQETRKPTNMRFGLMRYPITIPSLDSSSGIGNGMSSFVMPQKNKPKNYPYSEPIGLSEDEANEIRNKVLQKSNLYRKKHNLIPFTLDDQINNCAQDWANNLAKLQTLQHRQNNAYGENLYADQDLNNLGEKAVDAWYNEITKFNIDDEESGLGSNSGTHHMTQLLWKPSTKLGVGVSQNPNGMYNVVANYDPRGNILGYFKDNLPEIKQEDIEEAKKSKRATESVPATRWFSSSSSPFQSRWNNYEPY</sequence>
<evidence type="ECO:0000259" key="3">
    <source>
        <dbReference type="SMART" id="SM00198"/>
    </source>
</evidence>
<dbReference type="PANTHER" id="PTHR10334">
    <property type="entry name" value="CYSTEINE-RICH SECRETORY PROTEIN-RELATED"/>
    <property type="match status" value="1"/>
</dbReference>
<reference evidence="4" key="1">
    <citation type="submission" date="2017-10" db="EMBL/GenBank/DDBJ databases">
        <title>Transcriptome Assembly of Sugarcane Aphid Adults.</title>
        <authorList>
            <person name="Scully E.D."/>
            <person name="Palmer N.A."/>
            <person name="Geib S.M."/>
            <person name="Sarath G."/>
            <person name="Sattler S.E."/>
        </authorList>
    </citation>
    <scope>NUCLEOTIDE SEQUENCE</scope>
    <source>
        <tissue evidence="4">Whole body</tissue>
    </source>
</reference>
<feature type="compositionally biased region" description="Low complexity" evidence="1">
    <location>
        <begin position="72"/>
        <end position="86"/>
    </location>
</feature>
<feature type="region of interest" description="Disordered" evidence="1">
    <location>
        <begin position="67"/>
        <end position="110"/>
    </location>
</feature>
<dbReference type="PRINTS" id="PR00837">
    <property type="entry name" value="V5TPXLIKE"/>
</dbReference>
<feature type="compositionally biased region" description="Basic and acidic residues" evidence="1">
    <location>
        <begin position="181"/>
        <end position="196"/>
    </location>
</feature>
<evidence type="ECO:0000256" key="2">
    <source>
        <dbReference type="SAM" id="SignalP"/>
    </source>
</evidence>
<dbReference type="GO" id="GO:0005576">
    <property type="term" value="C:extracellular region"/>
    <property type="evidence" value="ECO:0007669"/>
    <property type="project" value="UniProtKB-SubCell"/>
</dbReference>
<evidence type="ECO:0000256" key="1">
    <source>
        <dbReference type="SAM" id="MobiDB-lite"/>
    </source>
</evidence>
<dbReference type="Gene3D" id="3.40.33.10">
    <property type="entry name" value="CAP"/>
    <property type="match status" value="1"/>
</dbReference>
<feature type="chain" id="PRO_5014122030" evidence="2">
    <location>
        <begin position="23"/>
        <end position="592"/>
    </location>
</feature>
<dbReference type="OrthoDB" id="6618548at2759"/>
<dbReference type="Pfam" id="PF00188">
    <property type="entry name" value="CAP"/>
    <property type="match status" value="1"/>
</dbReference>
<dbReference type="SUPFAM" id="SSF55797">
    <property type="entry name" value="PR-1-like"/>
    <property type="match status" value="1"/>
</dbReference>
<gene>
    <name evidence="4" type="primary">Glipr2_3</name>
</gene>
<dbReference type="InterPro" id="IPR034113">
    <property type="entry name" value="SCP_GAPR1-like"/>
</dbReference>
<dbReference type="EMBL" id="GFXV01001886">
    <property type="protein sequence ID" value="MBW13691.1"/>
    <property type="molecule type" value="Transcribed_RNA"/>
</dbReference>
<dbReference type="FunFam" id="3.40.33.10:FF:000010">
    <property type="entry name" value="Predicted protein"/>
    <property type="match status" value="1"/>
</dbReference>
<dbReference type="InterPro" id="IPR001283">
    <property type="entry name" value="CRISP-related"/>
</dbReference>
<feature type="compositionally biased region" description="Basic and acidic residues" evidence="1">
    <location>
        <begin position="556"/>
        <end position="566"/>
    </location>
</feature>
<feature type="domain" description="SCP" evidence="3">
    <location>
        <begin position="407"/>
        <end position="542"/>
    </location>
</feature>
<feature type="signal peptide" evidence="2">
    <location>
        <begin position="1"/>
        <end position="22"/>
    </location>
</feature>
<name>A0A2H8TI44_9HEMI</name>
<dbReference type="InterPro" id="IPR035940">
    <property type="entry name" value="CAP_sf"/>
</dbReference>
<dbReference type="SMART" id="SM00198">
    <property type="entry name" value="SCP"/>
    <property type="match status" value="1"/>
</dbReference>
<protein>
    <submittedName>
        <fullName evidence="4">Golgi-associated plant pathogenesis-related protein 1</fullName>
    </submittedName>
</protein>
<dbReference type="CDD" id="cd05382">
    <property type="entry name" value="CAP_GAPR1-like"/>
    <property type="match status" value="1"/>
</dbReference>
<dbReference type="InterPro" id="IPR014044">
    <property type="entry name" value="CAP_dom"/>
</dbReference>
<dbReference type="PROSITE" id="PS51257">
    <property type="entry name" value="PROKAR_LIPOPROTEIN"/>
    <property type="match status" value="1"/>
</dbReference>
<feature type="region of interest" description="Disordered" evidence="1">
    <location>
        <begin position="153"/>
        <end position="204"/>
    </location>
</feature>
<proteinExistence type="predicted"/>